<evidence type="ECO:0000313" key="1">
    <source>
        <dbReference type="EMBL" id="KAK0624083.1"/>
    </source>
</evidence>
<dbReference type="EMBL" id="JAULSU010000003">
    <property type="protein sequence ID" value="KAK0624083.1"/>
    <property type="molecule type" value="Genomic_DNA"/>
</dbReference>
<reference evidence="1" key="1">
    <citation type="submission" date="2023-06" db="EMBL/GenBank/DDBJ databases">
        <title>Genome-scale phylogeny and comparative genomics of the fungal order Sordariales.</title>
        <authorList>
            <consortium name="Lawrence Berkeley National Laboratory"/>
            <person name="Hensen N."/>
            <person name="Bonometti L."/>
            <person name="Westerberg I."/>
            <person name="Brannstrom I.O."/>
            <person name="Guillou S."/>
            <person name="Cros-Aarteil S."/>
            <person name="Calhoun S."/>
            <person name="Haridas S."/>
            <person name="Kuo A."/>
            <person name="Mondo S."/>
            <person name="Pangilinan J."/>
            <person name="Riley R."/>
            <person name="Labutti K."/>
            <person name="Andreopoulos B."/>
            <person name="Lipzen A."/>
            <person name="Chen C."/>
            <person name="Yanf M."/>
            <person name="Daum C."/>
            <person name="Ng V."/>
            <person name="Clum A."/>
            <person name="Steindorff A."/>
            <person name="Ohm R."/>
            <person name="Martin F."/>
            <person name="Silar P."/>
            <person name="Natvig D."/>
            <person name="Lalanne C."/>
            <person name="Gautier V."/>
            <person name="Ament-Velasquez S.L."/>
            <person name="Kruys A."/>
            <person name="Hutchinson M.I."/>
            <person name="Powell A.J."/>
            <person name="Barry K."/>
            <person name="Miller A.N."/>
            <person name="Grigoriev I.V."/>
            <person name="Debuchy R."/>
            <person name="Gladieux P."/>
            <person name="Thoren M.H."/>
            <person name="Johannesson H."/>
        </authorList>
    </citation>
    <scope>NUCLEOTIDE SEQUENCE</scope>
    <source>
        <strain evidence="1">CBS 606.72</strain>
    </source>
</reference>
<organism evidence="1 2">
    <name type="scientific">Immersiella caudata</name>
    <dbReference type="NCBI Taxonomy" id="314043"/>
    <lineage>
        <taxon>Eukaryota</taxon>
        <taxon>Fungi</taxon>
        <taxon>Dikarya</taxon>
        <taxon>Ascomycota</taxon>
        <taxon>Pezizomycotina</taxon>
        <taxon>Sordariomycetes</taxon>
        <taxon>Sordariomycetidae</taxon>
        <taxon>Sordariales</taxon>
        <taxon>Lasiosphaeriaceae</taxon>
        <taxon>Immersiella</taxon>
    </lineage>
</organism>
<accession>A0AA40C4J9</accession>
<dbReference type="Proteomes" id="UP001175000">
    <property type="component" value="Unassembled WGS sequence"/>
</dbReference>
<protein>
    <submittedName>
        <fullName evidence="1">Uncharacterized protein</fullName>
    </submittedName>
</protein>
<evidence type="ECO:0000313" key="2">
    <source>
        <dbReference type="Proteomes" id="UP001175000"/>
    </source>
</evidence>
<dbReference type="AlphaFoldDB" id="A0AA40C4J9"/>
<comment type="caution">
    <text evidence="1">The sequence shown here is derived from an EMBL/GenBank/DDBJ whole genome shotgun (WGS) entry which is preliminary data.</text>
</comment>
<sequence>MGPGGKSVCAAVAFLTLRSGFCHFHEEAKLRAVHTDSSREGAGKSWKIVETNDYMLARMALADQLVMKANTAVCAEKALEHYMGMMHLCRSDNMGVRDAVPGLLIELNREQDCY</sequence>
<keyword evidence="2" id="KW-1185">Reference proteome</keyword>
<gene>
    <name evidence="1" type="ORF">B0T14DRAFT_565389</name>
</gene>
<name>A0AA40C4J9_9PEZI</name>
<proteinExistence type="predicted"/>